<dbReference type="InterPro" id="IPR048631">
    <property type="entry name" value="SecD_1st"/>
</dbReference>
<evidence type="ECO:0000256" key="9">
    <source>
        <dbReference type="ARBA" id="ARBA00023136"/>
    </source>
</evidence>
<dbReference type="Pfam" id="PF21760">
    <property type="entry name" value="SecD_1st"/>
    <property type="match status" value="1"/>
</dbReference>
<evidence type="ECO:0000256" key="4">
    <source>
        <dbReference type="ARBA" id="ARBA00022519"/>
    </source>
</evidence>
<dbReference type="InterPro" id="IPR005791">
    <property type="entry name" value="SecD"/>
</dbReference>
<comment type="function">
    <text evidence="10">Part of the Sec protein translocase complex. Interacts with the SecYEG preprotein conducting channel. SecDF uses the proton motive force (PMF) to complete protein translocation after the ATP-dependent function of SecA.</text>
</comment>
<dbReference type="NCBIfam" id="NF011315">
    <property type="entry name" value="PRK14726.1"/>
    <property type="match status" value="1"/>
</dbReference>
<feature type="transmembrane region" description="Helical" evidence="10">
    <location>
        <begin position="375"/>
        <end position="397"/>
    </location>
</feature>
<dbReference type="Gene3D" id="3.30.1360.200">
    <property type="match status" value="1"/>
</dbReference>
<feature type="domain" description="Protein translocase subunit SecDF P1" evidence="13">
    <location>
        <begin position="163"/>
        <end position="221"/>
    </location>
</feature>
<dbReference type="GO" id="GO:0015450">
    <property type="term" value="F:protein-transporting ATPase activity"/>
    <property type="evidence" value="ECO:0007669"/>
    <property type="project" value="InterPro"/>
</dbReference>
<dbReference type="Gene3D" id="1.20.1640.10">
    <property type="entry name" value="Multidrug efflux transporter AcrB transmembrane domain"/>
    <property type="match status" value="2"/>
</dbReference>
<comment type="subunit">
    <text evidence="10">Forms a complex with SecF. Part of the essential Sec protein translocation apparatus which comprises SecA, SecYEG and auxiliary proteins SecDF-YajC and YidC.</text>
</comment>
<name>A0A916W076_9HYPH</name>
<dbReference type="HAMAP" id="MF_01464_B">
    <property type="entry name" value="SecF_B"/>
    <property type="match status" value="1"/>
</dbReference>
<evidence type="ECO:0000313" key="15">
    <source>
        <dbReference type="EMBL" id="GGA55769.1"/>
    </source>
</evidence>
<feature type="transmembrane region" description="Helical" evidence="10">
    <location>
        <begin position="773"/>
        <end position="794"/>
    </location>
</feature>
<keyword evidence="6 10" id="KW-0653">Protein transport</keyword>
<dbReference type="InterPro" id="IPR005665">
    <property type="entry name" value="SecF_bac"/>
</dbReference>
<dbReference type="HAMAP" id="MF_01463_B">
    <property type="entry name" value="SecD_B"/>
    <property type="match status" value="1"/>
</dbReference>
<evidence type="ECO:0000259" key="12">
    <source>
        <dbReference type="Pfam" id="PF02355"/>
    </source>
</evidence>
<dbReference type="NCBIfam" id="TIGR00966">
    <property type="entry name" value="transloc_SecF"/>
    <property type="match status" value="1"/>
</dbReference>
<comment type="subunit">
    <text evidence="11">Forms a complex with SecD. Part of the essential Sec protein translocation apparatus which comprises SecA, SecYEG and auxiliary proteins SecDF-YajC and YidC.</text>
</comment>
<keyword evidence="5 10" id="KW-0812">Transmembrane</keyword>
<dbReference type="PANTHER" id="PTHR30081:SF1">
    <property type="entry name" value="PROTEIN TRANSLOCASE SUBUNIT SECD"/>
    <property type="match status" value="1"/>
</dbReference>
<dbReference type="PRINTS" id="PR01755">
    <property type="entry name" value="SECFTRNLCASE"/>
</dbReference>
<keyword evidence="8 10" id="KW-0811">Translocation</keyword>
<dbReference type="GO" id="GO:0043952">
    <property type="term" value="P:protein transport by the Sec complex"/>
    <property type="evidence" value="ECO:0007669"/>
    <property type="project" value="UniProtKB-UniRule"/>
</dbReference>
<dbReference type="GO" id="GO:0065002">
    <property type="term" value="P:intracellular protein transmembrane transport"/>
    <property type="evidence" value="ECO:0007669"/>
    <property type="project" value="UniProtKB-UniRule"/>
</dbReference>
<proteinExistence type="inferred from homology"/>
<dbReference type="AlphaFoldDB" id="A0A916W076"/>
<feature type="transmembrane region" description="Helical" evidence="10">
    <location>
        <begin position="806"/>
        <end position="828"/>
    </location>
</feature>
<evidence type="ECO:0000256" key="2">
    <source>
        <dbReference type="ARBA" id="ARBA00022448"/>
    </source>
</evidence>
<dbReference type="InterPro" id="IPR022645">
    <property type="entry name" value="SecD/SecF_bac"/>
</dbReference>
<dbReference type="GO" id="GO:0006605">
    <property type="term" value="P:protein targeting"/>
    <property type="evidence" value="ECO:0007669"/>
    <property type="project" value="UniProtKB-UniRule"/>
</dbReference>
<dbReference type="NCBIfam" id="NF009583">
    <property type="entry name" value="PRK13024.1-3"/>
    <property type="match status" value="1"/>
</dbReference>
<dbReference type="PANTHER" id="PTHR30081">
    <property type="entry name" value="PROTEIN-EXPORT MEMBRANE PROTEIN SEC"/>
    <property type="match status" value="1"/>
</dbReference>
<dbReference type="FunFam" id="1.20.1640.10:FF:000004">
    <property type="entry name" value="Protein translocase subunit SecD"/>
    <property type="match status" value="1"/>
</dbReference>
<evidence type="ECO:0000313" key="16">
    <source>
        <dbReference type="Proteomes" id="UP000636264"/>
    </source>
</evidence>
<dbReference type="InterPro" id="IPR054384">
    <property type="entry name" value="SecDF_P1_head"/>
</dbReference>
<keyword evidence="2 10" id="KW-0813">Transport</keyword>
<keyword evidence="16" id="KW-1185">Reference proteome</keyword>
<organism evidence="15 16">
    <name type="scientific">Nitratireductor aestuarii</name>
    <dbReference type="NCBI Taxonomy" id="1735103"/>
    <lineage>
        <taxon>Bacteria</taxon>
        <taxon>Pseudomonadati</taxon>
        <taxon>Pseudomonadota</taxon>
        <taxon>Alphaproteobacteria</taxon>
        <taxon>Hyphomicrobiales</taxon>
        <taxon>Phyllobacteriaceae</taxon>
        <taxon>Nitratireductor</taxon>
    </lineage>
</organism>
<dbReference type="Pfam" id="PF07549">
    <property type="entry name" value="Sec_GG"/>
    <property type="match status" value="2"/>
</dbReference>
<evidence type="ECO:0000256" key="8">
    <source>
        <dbReference type="ARBA" id="ARBA00023010"/>
    </source>
</evidence>
<evidence type="ECO:0000259" key="13">
    <source>
        <dbReference type="Pfam" id="PF21760"/>
    </source>
</evidence>
<dbReference type="InterPro" id="IPR022646">
    <property type="entry name" value="SecD/SecF_CS"/>
</dbReference>
<dbReference type="FunFam" id="3.30.70.3400:FF:000006">
    <property type="entry name" value="Protein translocase subunit SecD"/>
    <property type="match status" value="1"/>
</dbReference>
<feature type="transmembrane region" description="Helical" evidence="10">
    <location>
        <begin position="556"/>
        <end position="576"/>
    </location>
</feature>
<accession>A0A916W076</accession>
<dbReference type="NCBIfam" id="TIGR01129">
    <property type="entry name" value="secD"/>
    <property type="match status" value="1"/>
</dbReference>
<evidence type="ECO:0000256" key="6">
    <source>
        <dbReference type="ARBA" id="ARBA00022927"/>
    </source>
</evidence>
<keyword evidence="3 10" id="KW-1003">Cell membrane</keyword>
<evidence type="ECO:0000256" key="10">
    <source>
        <dbReference type="HAMAP-Rule" id="MF_01463"/>
    </source>
</evidence>
<feature type="transmembrane region" description="Helical" evidence="10">
    <location>
        <begin position="404"/>
        <end position="423"/>
    </location>
</feature>
<feature type="transmembrane region" description="Helical" evidence="10">
    <location>
        <begin position="471"/>
        <end position="493"/>
    </location>
</feature>
<keyword evidence="7 10" id="KW-1133">Transmembrane helix</keyword>
<dbReference type="FunFam" id="3.30.1360.200:FF:000002">
    <property type="entry name" value="Preprotein translocase subunit SecD"/>
    <property type="match status" value="1"/>
</dbReference>
<dbReference type="InterPro" id="IPR055344">
    <property type="entry name" value="SecD_SecF_C_bact"/>
</dbReference>
<feature type="transmembrane region" description="Helical" evidence="10">
    <location>
        <begin position="698"/>
        <end position="722"/>
    </location>
</feature>
<feature type="domain" description="Protein export membrane protein SecD/SecF C-terminal" evidence="12">
    <location>
        <begin position="649"/>
        <end position="828"/>
    </location>
</feature>
<dbReference type="GO" id="GO:0005886">
    <property type="term" value="C:plasma membrane"/>
    <property type="evidence" value="ECO:0007669"/>
    <property type="project" value="UniProtKB-SubCell"/>
</dbReference>
<dbReference type="Gene3D" id="3.30.70.3400">
    <property type="match status" value="2"/>
</dbReference>
<dbReference type="InterPro" id="IPR048634">
    <property type="entry name" value="SecD_SecF_C"/>
</dbReference>
<dbReference type="InterPro" id="IPR022813">
    <property type="entry name" value="SecD/SecF_arch_bac"/>
</dbReference>
<keyword evidence="4" id="KW-0997">Cell inner membrane</keyword>
<keyword evidence="9 10" id="KW-0472">Membrane</keyword>
<comment type="similarity">
    <text evidence="10">Belongs to the SecD/SecF family. SecD subfamily.</text>
</comment>
<comment type="similarity">
    <text evidence="11">Belongs to the SecD/SecF family. SecF subfamily.</text>
</comment>
<evidence type="ECO:0000256" key="5">
    <source>
        <dbReference type="ARBA" id="ARBA00022692"/>
    </source>
</evidence>
<sequence>MLYFKRWQTILIWLAVALSVLYAAPNVLPQSVLNSLPSWGPTRPMTLGLDLQGGSHILMQVERQDLINERLTATRDDVRRVLRDAKVGYTGLTISGGAVQLRVRDEGQREAARTALNELTQPISSGLFGSGSVRELDMSEPEPGLLRLTLSEGGINYRLSNAVSQSIEVISRRVNELGTTEPIIQRQGLDRVLVQVPGLEDPQRLKDILGQTAKLTFQMVDTTTSPQEVVASGGRAPAGTTLMYSTDNPPVPYVIEDRVIVSGENLVDAQPGFDQRTNEPIVSFRFDTRGATRFGQATQENVGRLFAIILDNQVISAPQIREPILGGSGQISGNFTVQSANDLAVLLRAGALPATLTVVEERTVGPGLGQDSIDAGVMAAIIGSVLVIVFMLAAYGFLGVIANVALIINVVMIIAILSVLGATLTLPGIAGIVLTVGMAVDSNVLIYERIREERRLGRTVLKSFDAGFERALATIVDSNLTTLIAALVLFLVGTGPVKGFAVTLAIGIGTTLFTAFTFTRWIVALWLRRSKPTELPKGYVQLVPEVTRIPFMKVRLHVFVLSILLSVASIVLLFTVKPNFGIDFTGGTLIEVRAKGGDADLGDIRQRLAGVGIHEVQVQGFGETSDALIRLGAAEDEAAGNATVQQAQQILSADYDVRRTEVVGPTVSNELMWSAVLGVLAALGGIMLYVWIRFEWQFAIGAIMSTINDICLTLGFLVVTQIQVDLTTVAALLTIVGYSLNDTVVIYDRVRENLRRFKKMPLGQLLDLSDNEMLARTVMTSVTTLLALVALYLFGGEVIRSFVASMIFGIVIGTLSSIFISAPALIFFNLRSTKGPAISEDEIRAGEAKDLKTISKEVSAT</sequence>
<dbReference type="Pfam" id="PF22599">
    <property type="entry name" value="SecDF_P1_head"/>
    <property type="match status" value="1"/>
</dbReference>
<comment type="subcellular location">
    <subcellularLocation>
        <location evidence="1 10">Cell membrane</location>
        <topology evidence="1 10">Multi-pass membrane protein</topology>
    </subcellularLocation>
</comment>
<dbReference type="NCBIfam" id="TIGR00916">
    <property type="entry name" value="2A0604s01"/>
    <property type="match status" value="2"/>
</dbReference>
<feature type="domain" description="Protein export membrane protein SecD/SecF C-terminal" evidence="12">
    <location>
        <begin position="357"/>
        <end position="523"/>
    </location>
</feature>
<evidence type="ECO:0000256" key="1">
    <source>
        <dbReference type="ARBA" id="ARBA00004651"/>
    </source>
</evidence>
<feature type="transmembrane region" description="Helical" evidence="10">
    <location>
        <begin position="671"/>
        <end position="691"/>
    </location>
</feature>
<gene>
    <name evidence="11" type="primary">secF</name>
    <name evidence="10" type="synonym">secD</name>
    <name evidence="15" type="ORF">GCM10011385_06730</name>
</gene>
<evidence type="ECO:0000256" key="11">
    <source>
        <dbReference type="HAMAP-Rule" id="MF_01464"/>
    </source>
</evidence>
<feature type="transmembrane region" description="Helical" evidence="10">
    <location>
        <begin position="429"/>
        <end position="450"/>
    </location>
</feature>
<reference evidence="15" key="1">
    <citation type="journal article" date="2014" name="Int. J. Syst. Evol. Microbiol.">
        <title>Complete genome sequence of Corynebacterium casei LMG S-19264T (=DSM 44701T), isolated from a smear-ripened cheese.</title>
        <authorList>
            <consortium name="US DOE Joint Genome Institute (JGI-PGF)"/>
            <person name="Walter F."/>
            <person name="Albersmeier A."/>
            <person name="Kalinowski J."/>
            <person name="Ruckert C."/>
        </authorList>
    </citation>
    <scope>NUCLEOTIDE SEQUENCE</scope>
    <source>
        <strain evidence="15">CGMCC 1.15320</strain>
    </source>
</reference>
<dbReference type="Proteomes" id="UP000636264">
    <property type="component" value="Unassembled WGS sequence"/>
</dbReference>
<evidence type="ECO:0000256" key="7">
    <source>
        <dbReference type="ARBA" id="ARBA00022989"/>
    </source>
</evidence>
<feature type="transmembrane region" description="Helical" evidence="10">
    <location>
        <begin position="728"/>
        <end position="750"/>
    </location>
</feature>
<evidence type="ECO:0000259" key="14">
    <source>
        <dbReference type="Pfam" id="PF22599"/>
    </source>
</evidence>
<protein>
    <recommendedName>
        <fullName evidence="10 11">Multifunctional fusion protein</fullName>
    </recommendedName>
    <domain>
        <recommendedName>
            <fullName evidence="10">Protein translocase subunit SecD</fullName>
        </recommendedName>
    </domain>
    <domain>
        <recommendedName>
            <fullName evidence="11">Protein-export membrane protein SecF</fullName>
        </recommendedName>
    </domain>
</protein>
<dbReference type="RefSeq" id="WP_188719511.1">
    <property type="nucleotide sequence ID" value="NZ_BMIF01000001.1"/>
</dbReference>
<dbReference type="SUPFAM" id="SSF82866">
    <property type="entry name" value="Multidrug efflux transporter AcrB transmembrane domain"/>
    <property type="match status" value="2"/>
</dbReference>
<comment type="caution">
    <text evidence="15">The sequence shown here is derived from an EMBL/GenBank/DDBJ whole genome shotgun (WGS) entry which is preliminary data.</text>
</comment>
<reference evidence="15" key="2">
    <citation type="submission" date="2020-09" db="EMBL/GenBank/DDBJ databases">
        <authorList>
            <person name="Sun Q."/>
            <person name="Zhou Y."/>
        </authorList>
    </citation>
    <scope>NUCLEOTIDE SEQUENCE</scope>
    <source>
        <strain evidence="15">CGMCC 1.15320</strain>
    </source>
</reference>
<evidence type="ECO:0000256" key="3">
    <source>
        <dbReference type="ARBA" id="ARBA00022475"/>
    </source>
</evidence>
<feature type="domain" description="SecDF P1 head subdomain" evidence="14">
    <location>
        <begin position="242"/>
        <end position="354"/>
    </location>
</feature>
<dbReference type="EMBL" id="BMIF01000001">
    <property type="protein sequence ID" value="GGA55769.1"/>
    <property type="molecule type" value="Genomic_DNA"/>
</dbReference>
<comment type="caution">
    <text evidence="10">Lacks conserved residue(s) required for the propagation of feature annotation.</text>
</comment>
<feature type="transmembrane region" description="Helical" evidence="10">
    <location>
        <begin position="499"/>
        <end position="527"/>
    </location>
</feature>
<dbReference type="Pfam" id="PF02355">
    <property type="entry name" value="SecD_SecF_C"/>
    <property type="match status" value="2"/>
</dbReference>